<evidence type="ECO:0000313" key="4">
    <source>
        <dbReference type="Proteomes" id="UP000189733"/>
    </source>
</evidence>
<evidence type="ECO:0000259" key="1">
    <source>
        <dbReference type="Pfam" id="PF01968"/>
    </source>
</evidence>
<dbReference type="GO" id="GO:0017168">
    <property type="term" value="F:5-oxoprolinase (ATP-hydrolyzing) activity"/>
    <property type="evidence" value="ECO:0007669"/>
    <property type="project" value="TreeGrafter"/>
</dbReference>
<reference evidence="3 4" key="1">
    <citation type="submission" date="2017-02" db="EMBL/GenBank/DDBJ databases">
        <authorList>
            <person name="Peterson S.W."/>
        </authorList>
    </citation>
    <scope>NUCLEOTIDE SEQUENCE [LARGE SCALE GENOMIC DNA]</scope>
    <source>
        <strain evidence="3 4">DSM 18034</strain>
    </source>
</reference>
<dbReference type="InterPro" id="IPR045079">
    <property type="entry name" value="Oxoprolinase-like"/>
</dbReference>
<keyword evidence="4" id="KW-1185">Reference proteome</keyword>
<evidence type="ECO:0000259" key="2">
    <source>
        <dbReference type="Pfam" id="PF05378"/>
    </source>
</evidence>
<sequence>MNGEKKYAIGIDTGGTYTDAVLLEKSSGNVVATAKAPTTHSNLSIGLTEALVHVMQESAIPPSQVSFVSVSTTLATNAVVEDKGAKVGLVIIGLTKALDLPVVSVVYAKGGHKITGEEEDPLDMEALVEGIGTLAPYVDAFAVSAAMSFTNPAHEQVAEKAISMLAPGCPVFCSHEVSQRAGMKERAATTVLHARLMPVMQEFLRGVKKAMRGQGLDCPVSIVRGNASLMSIEHAVKRAADTFASGPAATSYFGTAFAPGEDALIVDVGGTTTDVTLIRGNKPTIKKGGSRIGEWETHIDAVEMFTVGIGGDSQVRKTIGGKLAVGPERVLPLCMAGEIPDPTSWLGVDDYTRLITLDRFCRDEDLENDNVLQCLKENGPTPYGELMSRTGIGNIALEERLGHLVREQKVAEIGFTPTDALHVLGELHIGNATTSTQGAEALAKQLGLDARSLSEKVLEMTRHKIETAILEHVVRKEIGGNMVDFLSRKDGMSLVHFDAALTIPLVGIGAAAEKLLPPVAQHLSTEISFPEHYEVGNALGAALLGAKEFATKQTETTEHV</sequence>
<feature type="domain" description="Hydantoinase A/oxoprolinase" evidence="1">
    <location>
        <begin position="186"/>
        <end position="476"/>
    </location>
</feature>
<evidence type="ECO:0000313" key="3">
    <source>
        <dbReference type="EMBL" id="SKA79318.1"/>
    </source>
</evidence>
<protein>
    <submittedName>
        <fullName evidence="3">N-methylhydantoinase A/oxoprolinase/acetone carboxylase, beta subunit</fullName>
    </submittedName>
</protein>
<dbReference type="STRING" id="1121442.SAMN02745702_02536"/>
<proteinExistence type="predicted"/>
<dbReference type="PANTHER" id="PTHR11365:SF2">
    <property type="entry name" value="5-OXOPROLINASE"/>
    <property type="match status" value="1"/>
</dbReference>
<dbReference type="Gene3D" id="3.30.420.40">
    <property type="match status" value="1"/>
</dbReference>
<dbReference type="PANTHER" id="PTHR11365">
    <property type="entry name" value="5-OXOPROLINASE RELATED"/>
    <property type="match status" value="1"/>
</dbReference>
<dbReference type="EMBL" id="FUYA01000009">
    <property type="protein sequence ID" value="SKA79318.1"/>
    <property type="molecule type" value="Genomic_DNA"/>
</dbReference>
<dbReference type="Pfam" id="PF01968">
    <property type="entry name" value="Hydantoinase_A"/>
    <property type="match status" value="1"/>
</dbReference>
<dbReference type="GO" id="GO:0006749">
    <property type="term" value="P:glutathione metabolic process"/>
    <property type="evidence" value="ECO:0007669"/>
    <property type="project" value="TreeGrafter"/>
</dbReference>
<dbReference type="GO" id="GO:0005829">
    <property type="term" value="C:cytosol"/>
    <property type="evidence" value="ECO:0007669"/>
    <property type="project" value="TreeGrafter"/>
</dbReference>
<dbReference type="RefSeq" id="WP_078685808.1">
    <property type="nucleotide sequence ID" value="NZ_FUYA01000009.1"/>
</dbReference>
<gene>
    <name evidence="3" type="ORF">SAMN02745702_02536</name>
</gene>
<dbReference type="InterPro" id="IPR043129">
    <property type="entry name" value="ATPase_NBD"/>
</dbReference>
<dbReference type="Pfam" id="PF05378">
    <property type="entry name" value="Hydant_A_N"/>
    <property type="match status" value="1"/>
</dbReference>
<dbReference type="OrthoDB" id="9759608at2"/>
<dbReference type="InterPro" id="IPR008040">
    <property type="entry name" value="Hydant_A_N"/>
</dbReference>
<feature type="domain" description="Hydantoinase/oxoprolinase N-terminal" evidence="2">
    <location>
        <begin position="9"/>
        <end position="162"/>
    </location>
</feature>
<name>A0A1T4WR26_9BACT</name>
<dbReference type="AlphaFoldDB" id="A0A1T4WR26"/>
<organism evidence="3 4">
    <name type="scientific">Desulfobaculum bizertense DSM 18034</name>
    <dbReference type="NCBI Taxonomy" id="1121442"/>
    <lineage>
        <taxon>Bacteria</taxon>
        <taxon>Pseudomonadati</taxon>
        <taxon>Thermodesulfobacteriota</taxon>
        <taxon>Desulfovibrionia</taxon>
        <taxon>Desulfovibrionales</taxon>
        <taxon>Desulfovibrionaceae</taxon>
        <taxon>Desulfobaculum</taxon>
    </lineage>
</organism>
<dbReference type="SUPFAM" id="SSF53067">
    <property type="entry name" value="Actin-like ATPase domain"/>
    <property type="match status" value="1"/>
</dbReference>
<dbReference type="Proteomes" id="UP000189733">
    <property type="component" value="Unassembled WGS sequence"/>
</dbReference>
<dbReference type="InterPro" id="IPR002821">
    <property type="entry name" value="Hydantoinase_A"/>
</dbReference>
<accession>A0A1T4WR26</accession>